<dbReference type="EMBL" id="JAWLKH010000031">
    <property type="protein sequence ID" value="MDV6314291.1"/>
    <property type="molecule type" value="Genomic_DNA"/>
</dbReference>
<feature type="domain" description="Transposase IS204/IS1001/IS1096/IS1165 DDE" evidence="1">
    <location>
        <begin position="160"/>
        <end position="395"/>
    </location>
</feature>
<feature type="domain" description="Transposase IS204/IS1001/IS1096/IS1165 helix-turn-helix" evidence="2">
    <location>
        <begin position="94"/>
        <end position="144"/>
    </location>
</feature>
<dbReference type="PANTHER" id="PTHR33498:SF1">
    <property type="entry name" value="TRANSPOSASE FOR INSERTION SEQUENCE ELEMENT IS1557"/>
    <property type="match status" value="1"/>
</dbReference>
<gene>
    <name evidence="4" type="ORF">R3Q15_20815</name>
</gene>
<sequence>MRGTRLLQKLLKIEHLVVLDVAFEDDDDGRLLVVSVRAHRAQSSRCPHCRRRRPGYDRGTQPRRWRHLDLGGTRCYLQGYVHRVDCAHHGVVTEHVPWARPAAKMTRAFDDTVAWLAAHSPASAVCEYMRVSWRTVQRIIARVVADHTGRTDRLNGLRRIGIDEIAYRKGRRYMTVIIDHDTGRLVWAREGATKKTLRQFFDELGVTRSAELTHVSADAGQYIETVVAERVPDAIRCMDPFHVVQWATRAVDRCRSRVLHRVRGLSNTDRRHLRWALLKNPENLTPAQQRTCELVVKRANSELARAYQLKEELRHIVTGTHSGAWRRLELWLHRAEHSRIIEFVGLSKSVRQQQVQIYNSVVVGLSNARAEATNTHLRALTKRAYGFHSPEALTAMATLTRGGACPVLPHQ</sequence>
<dbReference type="InterPro" id="IPR032877">
    <property type="entry name" value="Transposase_HTH"/>
</dbReference>
<dbReference type="InterPro" id="IPR029261">
    <property type="entry name" value="Transposase_Znf"/>
</dbReference>
<organism evidence="4 5">
    <name type="scientific">Gordonia amicalis</name>
    <dbReference type="NCBI Taxonomy" id="89053"/>
    <lineage>
        <taxon>Bacteria</taxon>
        <taxon>Bacillati</taxon>
        <taxon>Actinomycetota</taxon>
        <taxon>Actinomycetes</taxon>
        <taxon>Mycobacteriales</taxon>
        <taxon>Gordoniaceae</taxon>
        <taxon>Gordonia</taxon>
    </lineage>
</organism>
<evidence type="ECO:0000259" key="2">
    <source>
        <dbReference type="Pfam" id="PF13542"/>
    </source>
</evidence>
<accession>A0AAE4RBL6</accession>
<evidence type="ECO:0000313" key="4">
    <source>
        <dbReference type="EMBL" id="MDV6314291.1"/>
    </source>
</evidence>
<dbReference type="RefSeq" id="WP_191834435.1">
    <property type="nucleotide sequence ID" value="NZ_CP096596.1"/>
</dbReference>
<comment type="caution">
    <text evidence="4">The sequence shown here is derived from an EMBL/GenBank/DDBJ whole genome shotgun (WGS) entry which is preliminary data.</text>
</comment>
<evidence type="ECO:0000313" key="5">
    <source>
        <dbReference type="Proteomes" id="UP001185922"/>
    </source>
</evidence>
<dbReference type="NCBIfam" id="NF033550">
    <property type="entry name" value="transpos_ISL3"/>
    <property type="match status" value="1"/>
</dbReference>
<dbReference type="InterPro" id="IPR002560">
    <property type="entry name" value="Transposase_DDE"/>
</dbReference>
<evidence type="ECO:0000259" key="1">
    <source>
        <dbReference type="Pfam" id="PF01610"/>
    </source>
</evidence>
<proteinExistence type="predicted"/>
<dbReference type="Proteomes" id="UP001185922">
    <property type="component" value="Unassembled WGS sequence"/>
</dbReference>
<protein>
    <submittedName>
        <fullName evidence="4">ISL3 family transposase</fullName>
    </submittedName>
</protein>
<dbReference type="PANTHER" id="PTHR33498">
    <property type="entry name" value="TRANSPOSASE FOR INSERTION SEQUENCE ELEMENT IS1557"/>
    <property type="match status" value="1"/>
</dbReference>
<dbReference type="InterPro" id="IPR047951">
    <property type="entry name" value="Transpos_ISL3"/>
</dbReference>
<dbReference type="AlphaFoldDB" id="A0AAE4RBL6"/>
<evidence type="ECO:0000259" key="3">
    <source>
        <dbReference type="Pfam" id="PF14690"/>
    </source>
</evidence>
<name>A0AAE4RBL6_9ACTN</name>
<dbReference type="Pfam" id="PF14690">
    <property type="entry name" value="Zn_ribbon_ISL3"/>
    <property type="match status" value="1"/>
</dbReference>
<dbReference type="Pfam" id="PF13542">
    <property type="entry name" value="HTH_Tnp_ISL3"/>
    <property type="match status" value="1"/>
</dbReference>
<dbReference type="Pfam" id="PF01610">
    <property type="entry name" value="DDE_Tnp_ISL3"/>
    <property type="match status" value="1"/>
</dbReference>
<feature type="domain" description="Transposase IS204/IS1001/IS1096/IS1165 zinc-finger" evidence="3">
    <location>
        <begin position="44"/>
        <end position="89"/>
    </location>
</feature>
<reference evidence="4" key="1">
    <citation type="submission" date="2023-10" db="EMBL/GenBank/DDBJ databases">
        <title>Development of a sustainable strategy for remediation of hydrocarbon-contaminated territories based on the waste exchange concept.</title>
        <authorList>
            <person name="Krivoruchko A."/>
        </authorList>
    </citation>
    <scope>NUCLEOTIDE SEQUENCE</scope>
    <source>
        <strain evidence="4">IEGM 1279</strain>
    </source>
</reference>